<keyword evidence="5" id="KW-0808">Transferase</keyword>
<evidence type="ECO:0000256" key="8">
    <source>
        <dbReference type="ARBA" id="ARBA00022989"/>
    </source>
</evidence>
<dbReference type="GO" id="GO:0016020">
    <property type="term" value="C:membrane"/>
    <property type="evidence" value="ECO:0007669"/>
    <property type="project" value="UniProtKB-SubCell"/>
</dbReference>
<dbReference type="InterPro" id="IPR050428">
    <property type="entry name" value="TCS_sensor_his_kinase"/>
</dbReference>
<dbReference type="PANTHER" id="PTHR45436:SF5">
    <property type="entry name" value="SENSOR HISTIDINE KINASE TRCS"/>
    <property type="match status" value="1"/>
</dbReference>
<evidence type="ECO:0000256" key="4">
    <source>
        <dbReference type="ARBA" id="ARBA00022553"/>
    </source>
</evidence>
<keyword evidence="9" id="KW-0902">Two-component regulatory system</keyword>
<dbReference type="InterPro" id="IPR004358">
    <property type="entry name" value="Sig_transdc_His_kin-like_C"/>
</dbReference>
<dbReference type="Pfam" id="PF02518">
    <property type="entry name" value="HATPase_c"/>
    <property type="match status" value="1"/>
</dbReference>
<comment type="subcellular location">
    <subcellularLocation>
        <location evidence="2">Membrane</location>
    </subcellularLocation>
</comment>
<evidence type="ECO:0000256" key="7">
    <source>
        <dbReference type="ARBA" id="ARBA00022777"/>
    </source>
</evidence>
<dbReference type="SMART" id="SM00388">
    <property type="entry name" value="HisKA"/>
    <property type="match status" value="1"/>
</dbReference>
<dbReference type="PROSITE" id="PS50885">
    <property type="entry name" value="HAMP"/>
    <property type="match status" value="1"/>
</dbReference>
<evidence type="ECO:0000313" key="14">
    <source>
        <dbReference type="EMBL" id="RCW22673.1"/>
    </source>
</evidence>
<dbReference type="CDD" id="cd00082">
    <property type="entry name" value="HisKA"/>
    <property type="match status" value="1"/>
</dbReference>
<dbReference type="InterPro" id="IPR003660">
    <property type="entry name" value="HAMP_dom"/>
</dbReference>
<dbReference type="EMBL" id="QPIX01000008">
    <property type="protein sequence ID" value="RCW22673.1"/>
    <property type="molecule type" value="Genomic_DNA"/>
</dbReference>
<feature type="domain" description="Histidine kinase" evidence="12">
    <location>
        <begin position="266"/>
        <end position="471"/>
    </location>
</feature>
<comment type="catalytic activity">
    <reaction evidence="1">
        <text>ATP + protein L-histidine = ADP + protein N-phospho-L-histidine.</text>
        <dbReference type="EC" id="2.7.13.3"/>
    </reaction>
</comment>
<evidence type="ECO:0000256" key="9">
    <source>
        <dbReference type="ARBA" id="ARBA00023012"/>
    </source>
</evidence>
<dbReference type="Gene3D" id="6.10.340.10">
    <property type="match status" value="1"/>
</dbReference>
<dbReference type="Pfam" id="PF00512">
    <property type="entry name" value="HisKA"/>
    <property type="match status" value="1"/>
</dbReference>
<evidence type="ECO:0000313" key="15">
    <source>
        <dbReference type="Proteomes" id="UP000252582"/>
    </source>
</evidence>
<dbReference type="PROSITE" id="PS50109">
    <property type="entry name" value="HIS_KIN"/>
    <property type="match status" value="1"/>
</dbReference>
<dbReference type="InterPro" id="IPR005467">
    <property type="entry name" value="His_kinase_dom"/>
</dbReference>
<evidence type="ECO:0000256" key="2">
    <source>
        <dbReference type="ARBA" id="ARBA00004370"/>
    </source>
</evidence>
<evidence type="ECO:0000259" key="12">
    <source>
        <dbReference type="PROSITE" id="PS50109"/>
    </source>
</evidence>
<sequence>MNRALPLSLKVPAVAAAFLIVVSVFISQQVLARLETIQSEHLRTLATVHLDGLTSALSDAVLREDVWEAFAILDRSRQGMKGVKALETVVANTEGRVIAASDPKALSTGATIPTDYRRVIDNPERFLMDEASARAFARRDIVYNGQVIGTVLAKLDIAALLADRMRVLTALVATNAVLTLIAVVVAWLTVRRMMRPVDVLTGHLEDSASPTHEPIADAEIKRAGSEFRRLFRAYNAMVAGLDERDQLERKIAEEERLASLGRLASSMAHEINNPLGGIFNALDTLKHHGDRPEVQLKSLSLIERGLKGIRDVVRSTLMTWQVNRESRPLEIQDFEDLRILAGPDSRHRDLELDWDVQLDGTADIPASEVRQIVLNLLLNACRASETGGRVTLRVRLSETGLVVEVIDEGPGMPDYAVRTLVDFAAAPSPFASGHGLGLWTTRRLVDELGGNVGVDTSADGTRVTVFLPQTTSKERRDAA</sequence>
<keyword evidence="6 11" id="KW-0812">Transmembrane</keyword>
<dbReference type="SMART" id="SM00387">
    <property type="entry name" value="HATPase_c"/>
    <property type="match status" value="1"/>
</dbReference>
<dbReference type="SUPFAM" id="SSF55874">
    <property type="entry name" value="ATPase domain of HSP90 chaperone/DNA topoisomerase II/histidine kinase"/>
    <property type="match status" value="1"/>
</dbReference>
<keyword evidence="8 11" id="KW-1133">Transmembrane helix</keyword>
<dbReference type="InterPro" id="IPR003594">
    <property type="entry name" value="HATPase_dom"/>
</dbReference>
<dbReference type="PRINTS" id="PR00344">
    <property type="entry name" value="BCTRLSENSOR"/>
</dbReference>
<keyword evidence="15" id="KW-1185">Reference proteome</keyword>
<gene>
    <name evidence="14" type="ORF">DFR48_108195</name>
</gene>
<evidence type="ECO:0000256" key="5">
    <source>
        <dbReference type="ARBA" id="ARBA00022679"/>
    </source>
</evidence>
<dbReference type="InterPro" id="IPR003661">
    <property type="entry name" value="HisK_dim/P_dom"/>
</dbReference>
<dbReference type="AlphaFoldDB" id="A0A6I7HJG3"/>
<reference evidence="14 15" key="1">
    <citation type="submission" date="2018-07" db="EMBL/GenBank/DDBJ databases">
        <title>Genomic Encyclopedia of Type Strains, Phase IV (KMG-IV): sequencing the most valuable type-strain genomes for metagenomic binning, comparative biology and taxonomic classification.</title>
        <authorList>
            <person name="Goeker M."/>
        </authorList>
    </citation>
    <scope>NUCLEOTIDE SEQUENCE [LARGE SCALE GENOMIC DNA]</scope>
    <source>
        <strain evidence="14 15">DSM 25528</strain>
    </source>
</reference>
<dbReference type="EC" id="2.7.13.3" evidence="3"/>
<evidence type="ECO:0000256" key="3">
    <source>
        <dbReference type="ARBA" id="ARBA00012438"/>
    </source>
</evidence>
<dbReference type="InterPro" id="IPR036890">
    <property type="entry name" value="HATPase_C_sf"/>
</dbReference>
<feature type="transmembrane region" description="Helical" evidence="11">
    <location>
        <begin position="167"/>
        <end position="190"/>
    </location>
</feature>
<dbReference type="SUPFAM" id="SSF47384">
    <property type="entry name" value="Homodimeric domain of signal transducing histidine kinase"/>
    <property type="match status" value="1"/>
</dbReference>
<organism evidence="14 15">
    <name type="scientific">Ciceribacter lividus</name>
    <dbReference type="NCBI Taxonomy" id="1197950"/>
    <lineage>
        <taxon>Bacteria</taxon>
        <taxon>Pseudomonadati</taxon>
        <taxon>Pseudomonadota</taxon>
        <taxon>Alphaproteobacteria</taxon>
        <taxon>Hyphomicrobiales</taxon>
        <taxon>Rhizobiaceae</taxon>
        <taxon>Ciceribacter</taxon>
    </lineage>
</organism>
<dbReference type="Gene3D" id="1.10.287.130">
    <property type="match status" value="1"/>
</dbReference>
<accession>A0A6I7HJG3</accession>
<evidence type="ECO:0000256" key="10">
    <source>
        <dbReference type="ARBA" id="ARBA00023136"/>
    </source>
</evidence>
<protein>
    <recommendedName>
        <fullName evidence="3">histidine kinase</fullName>
        <ecNumber evidence="3">2.7.13.3</ecNumber>
    </recommendedName>
</protein>
<comment type="caution">
    <text evidence="14">The sequence shown here is derived from an EMBL/GenBank/DDBJ whole genome shotgun (WGS) entry which is preliminary data.</text>
</comment>
<dbReference type="Gene3D" id="3.30.565.10">
    <property type="entry name" value="Histidine kinase-like ATPase, C-terminal domain"/>
    <property type="match status" value="1"/>
</dbReference>
<evidence type="ECO:0000256" key="1">
    <source>
        <dbReference type="ARBA" id="ARBA00000085"/>
    </source>
</evidence>
<name>A0A6I7HJG3_9HYPH</name>
<keyword evidence="4" id="KW-0597">Phosphoprotein</keyword>
<keyword evidence="7 14" id="KW-0418">Kinase</keyword>
<dbReference type="GO" id="GO:0000155">
    <property type="term" value="F:phosphorelay sensor kinase activity"/>
    <property type="evidence" value="ECO:0007669"/>
    <property type="project" value="InterPro"/>
</dbReference>
<evidence type="ECO:0000259" key="13">
    <source>
        <dbReference type="PROSITE" id="PS50885"/>
    </source>
</evidence>
<dbReference type="PANTHER" id="PTHR45436">
    <property type="entry name" value="SENSOR HISTIDINE KINASE YKOH"/>
    <property type="match status" value="1"/>
</dbReference>
<evidence type="ECO:0000256" key="6">
    <source>
        <dbReference type="ARBA" id="ARBA00022692"/>
    </source>
</evidence>
<evidence type="ECO:0000256" key="11">
    <source>
        <dbReference type="SAM" id="Phobius"/>
    </source>
</evidence>
<proteinExistence type="predicted"/>
<feature type="domain" description="HAMP" evidence="13">
    <location>
        <begin position="191"/>
        <end position="246"/>
    </location>
</feature>
<keyword evidence="10 11" id="KW-0472">Membrane</keyword>
<dbReference type="InterPro" id="IPR036097">
    <property type="entry name" value="HisK_dim/P_sf"/>
</dbReference>
<dbReference type="Proteomes" id="UP000252582">
    <property type="component" value="Unassembled WGS sequence"/>
</dbReference>